<dbReference type="OrthoDB" id="5582699at2"/>
<evidence type="ECO:0000256" key="3">
    <source>
        <dbReference type="ARBA" id="ARBA00023163"/>
    </source>
</evidence>
<evidence type="ECO:0000313" key="6">
    <source>
        <dbReference type="Proteomes" id="UP000295645"/>
    </source>
</evidence>
<protein>
    <submittedName>
        <fullName evidence="5">AraC family transcriptional regulator</fullName>
    </submittedName>
</protein>
<dbReference type="EMBL" id="SMCS01000005">
    <property type="protein sequence ID" value="TCV93414.1"/>
    <property type="molecule type" value="Genomic_DNA"/>
</dbReference>
<evidence type="ECO:0000256" key="2">
    <source>
        <dbReference type="ARBA" id="ARBA00023125"/>
    </source>
</evidence>
<gene>
    <name evidence="5" type="ORF">EC912_105275</name>
</gene>
<evidence type="ECO:0000313" key="5">
    <source>
        <dbReference type="EMBL" id="TCV93414.1"/>
    </source>
</evidence>
<dbReference type="PROSITE" id="PS01124">
    <property type="entry name" value="HTH_ARAC_FAMILY_2"/>
    <property type="match status" value="1"/>
</dbReference>
<evidence type="ECO:0000256" key="1">
    <source>
        <dbReference type="ARBA" id="ARBA00023015"/>
    </source>
</evidence>
<feature type="domain" description="HTH araC/xylS-type" evidence="4">
    <location>
        <begin position="238"/>
        <end position="339"/>
    </location>
</feature>
<dbReference type="Gene3D" id="1.10.10.60">
    <property type="entry name" value="Homeodomain-like"/>
    <property type="match status" value="1"/>
</dbReference>
<dbReference type="Pfam" id="PF12833">
    <property type="entry name" value="HTH_18"/>
    <property type="match status" value="1"/>
</dbReference>
<dbReference type="AlphaFoldDB" id="A0A4R3YQC8"/>
<comment type="caution">
    <text evidence="5">The sequence shown here is derived from an EMBL/GenBank/DDBJ whole genome shotgun (WGS) entry which is preliminary data.</text>
</comment>
<keyword evidence="3" id="KW-0804">Transcription</keyword>
<keyword evidence="2" id="KW-0238">DNA-binding</keyword>
<dbReference type="RefSeq" id="WP_132145189.1">
    <property type="nucleotide sequence ID" value="NZ_SMCS01000005.1"/>
</dbReference>
<dbReference type="Proteomes" id="UP000295645">
    <property type="component" value="Unassembled WGS sequence"/>
</dbReference>
<dbReference type="GO" id="GO:0005829">
    <property type="term" value="C:cytosol"/>
    <property type="evidence" value="ECO:0007669"/>
    <property type="project" value="TreeGrafter"/>
</dbReference>
<dbReference type="GO" id="GO:0003700">
    <property type="term" value="F:DNA-binding transcription factor activity"/>
    <property type="evidence" value="ECO:0007669"/>
    <property type="project" value="InterPro"/>
</dbReference>
<sequence>MPRPKLDPRQFAPEIAPLALAELTELVSELGVAPERLCADVGISSADMCAGELISNRQVGRLVRRAIQLTGRTDLGLELGRRQNISHFGLPGFAMTAMRTFGEAVELGVRYQGQSGGLMDVTFELDDNFASLIGQSRTRDPVVETFVVEELYASVMVLVRILLGGDYRPQALELTYAAPPHAARYTEIFGCPVRFGQPRNRGLFPREWFALPLASHSPVAAAELRALLETRAQSQHTPNTVASVEHVLLQTGNVAMSVEEVAAALGLSSRTLRRRLSEADTSFRILSERLRALEAQHLLRDEGLTVAEASEHLGFSDARAFRRAFKRWVGEVPGAMRRNARA</sequence>
<dbReference type="InterPro" id="IPR018060">
    <property type="entry name" value="HTH_AraC"/>
</dbReference>
<dbReference type="PANTHER" id="PTHR47894">
    <property type="entry name" value="HTH-TYPE TRANSCRIPTIONAL REGULATOR GADX"/>
    <property type="match status" value="1"/>
</dbReference>
<evidence type="ECO:0000259" key="4">
    <source>
        <dbReference type="PROSITE" id="PS01124"/>
    </source>
</evidence>
<name>A0A4R3YQC8_9GAMM</name>
<dbReference type="InterPro" id="IPR032687">
    <property type="entry name" value="AraC-type_N"/>
</dbReference>
<dbReference type="Pfam" id="PF12625">
    <property type="entry name" value="Arabinose_bd"/>
    <property type="match status" value="1"/>
</dbReference>
<proteinExistence type="predicted"/>
<organism evidence="5 6">
    <name type="scientific">Luteibacter rhizovicinus</name>
    <dbReference type="NCBI Taxonomy" id="242606"/>
    <lineage>
        <taxon>Bacteria</taxon>
        <taxon>Pseudomonadati</taxon>
        <taxon>Pseudomonadota</taxon>
        <taxon>Gammaproteobacteria</taxon>
        <taxon>Lysobacterales</taxon>
        <taxon>Rhodanobacteraceae</taxon>
        <taxon>Luteibacter</taxon>
    </lineage>
</organism>
<dbReference type="PANTHER" id="PTHR47894:SF1">
    <property type="entry name" value="HTH-TYPE TRANSCRIPTIONAL REGULATOR VQSM"/>
    <property type="match status" value="1"/>
</dbReference>
<accession>A0A4R3YQC8</accession>
<dbReference type="GO" id="GO:0000976">
    <property type="term" value="F:transcription cis-regulatory region binding"/>
    <property type="evidence" value="ECO:0007669"/>
    <property type="project" value="TreeGrafter"/>
</dbReference>
<dbReference type="SMART" id="SM00342">
    <property type="entry name" value="HTH_ARAC"/>
    <property type="match status" value="1"/>
</dbReference>
<reference evidence="5 6" key="1">
    <citation type="submission" date="2019-03" db="EMBL/GenBank/DDBJ databases">
        <title>Above-ground endophytic microbial communities from plants in different locations in the United States.</title>
        <authorList>
            <person name="Frank C."/>
        </authorList>
    </citation>
    <scope>NUCLEOTIDE SEQUENCE [LARGE SCALE GENOMIC DNA]</scope>
    <source>
        <strain evidence="5 6">LP_13_YM</strain>
    </source>
</reference>
<keyword evidence="1" id="KW-0805">Transcription regulation</keyword>
<dbReference type="InterPro" id="IPR009057">
    <property type="entry name" value="Homeodomain-like_sf"/>
</dbReference>
<keyword evidence="6" id="KW-1185">Reference proteome</keyword>
<dbReference type="SUPFAM" id="SSF46689">
    <property type="entry name" value="Homeodomain-like"/>
    <property type="match status" value="1"/>
</dbReference>